<evidence type="ECO:0000313" key="3">
    <source>
        <dbReference type="Proteomes" id="UP000223569"/>
    </source>
</evidence>
<evidence type="ECO:0000313" key="2">
    <source>
        <dbReference type="EMBL" id="AQN31997.1"/>
    </source>
</evidence>
<keyword evidence="1" id="KW-0812">Transmembrane</keyword>
<protein>
    <submittedName>
        <fullName evidence="2">Uncharacterized protein</fullName>
    </submittedName>
</protein>
<organism evidence="2 3">
    <name type="scientific">Escherichia phage P_AB-2017</name>
    <dbReference type="NCBI Taxonomy" id="1933115"/>
    <lineage>
        <taxon>Viruses</taxon>
        <taxon>Duplodnaviria</taxon>
        <taxon>Heunggongvirae</taxon>
        <taxon>Uroviricota</taxon>
        <taxon>Caudoviricetes</taxon>
        <taxon>Sarkviridae</taxon>
        <taxon>Guernseyvirinae</taxon>
        <taxon>Kagunavirus</taxon>
        <taxon>Kagunavirus PAB2017</taxon>
    </lineage>
</organism>
<name>A0A1Q1PV78_9CAUD</name>
<dbReference type="EMBL" id="KY295898">
    <property type="protein sequence ID" value="AQN31997.1"/>
    <property type="molecule type" value="Genomic_DNA"/>
</dbReference>
<reference evidence="2 3" key="1">
    <citation type="submission" date="2016-11" db="EMBL/GenBank/DDBJ databases">
        <title>Biological and genomic characterization of a historic collection of therapeutic Escherichia coli bacteriophage.</title>
        <authorList>
            <person name="Baig A."/>
            <person name="Colom J."/>
            <person name="Atterbury R."/>
            <person name="Barrow P."/>
        </authorList>
    </citation>
    <scope>NUCLEOTIDE SEQUENCE [LARGE SCALE GENOMIC DNA]</scope>
</reference>
<proteinExistence type="predicted"/>
<keyword evidence="1" id="KW-0472">Membrane</keyword>
<keyword evidence="1" id="KW-1133">Transmembrane helix</keyword>
<gene>
    <name evidence="2" type="ORF">P_59</name>
</gene>
<sequence length="43" mass="4722">MPSKLIIAVLAGFAAGVYCHEGQYSMMVAILGMFIAIYLWVLE</sequence>
<evidence type="ECO:0000256" key="1">
    <source>
        <dbReference type="SAM" id="Phobius"/>
    </source>
</evidence>
<feature type="transmembrane region" description="Helical" evidence="1">
    <location>
        <begin position="24"/>
        <end position="42"/>
    </location>
</feature>
<accession>A0A1Q1PV78</accession>
<keyword evidence="3" id="KW-1185">Reference proteome</keyword>
<dbReference type="Proteomes" id="UP000223569">
    <property type="component" value="Segment"/>
</dbReference>